<keyword evidence="3" id="KW-0479">Metal-binding</keyword>
<accession>A0A401ZI01</accession>
<dbReference type="SMART" id="SM00437">
    <property type="entry name" value="TOP1Ac"/>
    <property type="match status" value="1"/>
</dbReference>
<comment type="function">
    <text evidence="10">Releases the supercoiling and torsional tension of DNA, which is introduced during the DNA replication and transcription, by transiently cleaving and rejoining one strand of the DNA duplex. Introduces a single-strand break via transesterification at a target site in duplex DNA. The scissile phosphodiester is attacked by the catalytic tyrosine of the enzyme, resulting in the formation of a DNA-(5'-phosphotyrosyl)-enzyme intermediate and the expulsion of a 3'-OH DNA strand. The free DNA strand then undergoes passage around the unbroken strand, thus removing DNA supercoils. Finally, in the religation step, the DNA 3'-OH attacks the covalent intermediate to expel the active-site tyrosine and restore the DNA phosphodiester backbone.</text>
</comment>
<dbReference type="NCBIfam" id="TIGR01051">
    <property type="entry name" value="topA_bact"/>
    <property type="match status" value="1"/>
</dbReference>
<feature type="site" description="Interaction with DNA" evidence="10">
    <location>
        <position position="137"/>
    </location>
</feature>
<evidence type="ECO:0000313" key="14">
    <source>
        <dbReference type="EMBL" id="GCE06472.1"/>
    </source>
</evidence>
<dbReference type="InterPro" id="IPR023406">
    <property type="entry name" value="Topo_IA_AS"/>
</dbReference>
<dbReference type="EC" id="5.6.2.1" evidence="10"/>
<dbReference type="CDD" id="cd00186">
    <property type="entry name" value="TOP1Ac"/>
    <property type="match status" value="1"/>
</dbReference>
<dbReference type="EMBL" id="BIFQ01000001">
    <property type="protein sequence ID" value="GCE06472.1"/>
    <property type="molecule type" value="Genomic_DNA"/>
</dbReference>
<dbReference type="PROSITE" id="PS50880">
    <property type="entry name" value="TOPRIM"/>
    <property type="match status" value="1"/>
</dbReference>
<dbReference type="PANTHER" id="PTHR42785">
    <property type="entry name" value="DNA TOPOISOMERASE, TYPE IA, CORE"/>
    <property type="match status" value="1"/>
</dbReference>
<evidence type="ECO:0000256" key="6">
    <source>
        <dbReference type="ARBA" id="ARBA00022842"/>
    </source>
</evidence>
<feature type="region of interest" description="Interaction with DNA" evidence="10">
    <location>
        <begin position="161"/>
        <end position="166"/>
    </location>
</feature>
<dbReference type="InterPro" id="IPR034149">
    <property type="entry name" value="TOPRIM_TopoI"/>
</dbReference>
<evidence type="ECO:0000313" key="15">
    <source>
        <dbReference type="Proteomes" id="UP000287224"/>
    </source>
</evidence>
<dbReference type="SUPFAM" id="SSF56712">
    <property type="entry name" value="Prokaryotic type I DNA topoisomerase"/>
    <property type="match status" value="1"/>
</dbReference>
<feature type="domain" description="Topo IA-type catalytic" evidence="13">
    <location>
        <begin position="127"/>
        <end position="586"/>
    </location>
</feature>
<dbReference type="InterPro" id="IPR013824">
    <property type="entry name" value="Topo_IA_cen_sub1"/>
</dbReference>
<evidence type="ECO:0000256" key="10">
    <source>
        <dbReference type="HAMAP-Rule" id="MF_00952"/>
    </source>
</evidence>
<evidence type="ECO:0000256" key="2">
    <source>
        <dbReference type="ARBA" id="ARBA00009446"/>
    </source>
</evidence>
<keyword evidence="4" id="KW-0863">Zinc-finger</keyword>
<feature type="site" description="Interaction with DNA" evidence="10">
    <location>
        <position position="138"/>
    </location>
</feature>
<dbReference type="GO" id="GO:0003677">
    <property type="term" value="F:DNA binding"/>
    <property type="evidence" value="ECO:0007669"/>
    <property type="project" value="UniProtKB-KW"/>
</dbReference>
<feature type="site" description="Interaction with DNA" evidence="10">
    <location>
        <position position="33"/>
    </location>
</feature>
<dbReference type="Pfam" id="PF01396">
    <property type="entry name" value="Zn_ribbon_Top1"/>
    <property type="match status" value="3"/>
</dbReference>
<dbReference type="InterPro" id="IPR013497">
    <property type="entry name" value="Topo_IA_cen"/>
</dbReference>
<dbReference type="SUPFAM" id="SSF57783">
    <property type="entry name" value="Zinc beta-ribbon"/>
    <property type="match status" value="1"/>
</dbReference>
<dbReference type="Gene3D" id="2.70.20.10">
    <property type="entry name" value="Topoisomerase I, domain 3"/>
    <property type="match status" value="1"/>
</dbReference>
<dbReference type="InterPro" id="IPR003601">
    <property type="entry name" value="Topo_IA_2"/>
</dbReference>
<dbReference type="InterPro" id="IPR028612">
    <property type="entry name" value="Topoisom_1_IA"/>
</dbReference>
<dbReference type="RefSeq" id="WP_126597415.1">
    <property type="nucleotide sequence ID" value="NZ_BIFQ01000001.1"/>
</dbReference>
<dbReference type="Gene3D" id="3.30.65.10">
    <property type="entry name" value="Bacterial Topoisomerase I, domain 1"/>
    <property type="match status" value="2"/>
</dbReference>
<dbReference type="OrthoDB" id="9804262at2"/>
<comment type="catalytic activity">
    <reaction evidence="1 10">
        <text>ATP-independent breakage of single-stranded DNA, followed by passage and rejoining.</text>
        <dbReference type="EC" id="5.6.2.1"/>
    </reaction>
</comment>
<dbReference type="Gene3D" id="3.40.50.140">
    <property type="match status" value="1"/>
</dbReference>
<keyword evidence="9 10" id="KW-0413">Isomerase</keyword>
<dbReference type="InterPro" id="IPR013498">
    <property type="entry name" value="Topo_IA_Znf"/>
</dbReference>
<dbReference type="Gene3D" id="1.10.290.10">
    <property type="entry name" value="Topoisomerase I, domain 4"/>
    <property type="match status" value="1"/>
</dbReference>
<keyword evidence="6" id="KW-0460">Magnesium</keyword>
<feature type="compositionally biased region" description="Low complexity" evidence="11">
    <location>
        <begin position="779"/>
        <end position="826"/>
    </location>
</feature>
<dbReference type="InterPro" id="IPR005733">
    <property type="entry name" value="TopoI_bac-type"/>
</dbReference>
<gene>
    <name evidence="10 14" type="primary">topA</name>
    <name evidence="14" type="ORF">KDAU_38010</name>
</gene>
<evidence type="ECO:0000256" key="8">
    <source>
        <dbReference type="ARBA" id="ARBA00023125"/>
    </source>
</evidence>
<evidence type="ECO:0000256" key="7">
    <source>
        <dbReference type="ARBA" id="ARBA00023029"/>
    </source>
</evidence>
<feature type="site" description="Interaction with DNA" evidence="10">
    <location>
        <position position="146"/>
    </location>
</feature>
<comment type="subunit">
    <text evidence="10">Monomer.</text>
</comment>
<feature type="compositionally biased region" description="Low complexity" evidence="11">
    <location>
        <begin position="748"/>
        <end position="760"/>
    </location>
</feature>
<dbReference type="HAMAP" id="MF_00952">
    <property type="entry name" value="Topoisom_1_prok"/>
    <property type="match status" value="1"/>
</dbReference>
<dbReference type="InterPro" id="IPR013826">
    <property type="entry name" value="Topo_IA_cen_sub3"/>
</dbReference>
<dbReference type="InterPro" id="IPR000380">
    <property type="entry name" value="Topo_IA"/>
</dbReference>
<dbReference type="PROSITE" id="PS52039">
    <property type="entry name" value="TOPO_IA_2"/>
    <property type="match status" value="1"/>
</dbReference>
<reference evidence="15" key="1">
    <citation type="submission" date="2018-12" db="EMBL/GenBank/DDBJ databases">
        <title>Tengunoibacter tsumagoiensis gen. nov., sp. nov., Dictyobacter kobayashii sp. nov., D. alpinus sp. nov., and D. joshuensis sp. nov. and description of Dictyobacteraceae fam. nov. within the order Ktedonobacterales isolated from Tengu-no-mugimeshi.</title>
        <authorList>
            <person name="Wang C.M."/>
            <person name="Zheng Y."/>
            <person name="Sakai Y."/>
            <person name="Toyoda A."/>
            <person name="Minakuchi Y."/>
            <person name="Abe K."/>
            <person name="Yokota A."/>
            <person name="Yabe S."/>
        </authorList>
    </citation>
    <scope>NUCLEOTIDE SEQUENCE [LARGE SCALE GENOMIC DNA]</scope>
    <source>
        <strain evidence="15">S-27</strain>
    </source>
</reference>
<keyword evidence="7 10" id="KW-0799">Topoisomerase</keyword>
<dbReference type="Proteomes" id="UP000287224">
    <property type="component" value="Unassembled WGS sequence"/>
</dbReference>
<dbReference type="GO" id="GO:0006265">
    <property type="term" value="P:DNA topological change"/>
    <property type="evidence" value="ECO:0007669"/>
    <property type="project" value="UniProtKB-UniRule"/>
</dbReference>
<dbReference type="GO" id="GO:0008270">
    <property type="term" value="F:zinc ion binding"/>
    <property type="evidence" value="ECO:0007669"/>
    <property type="project" value="UniProtKB-KW"/>
</dbReference>
<dbReference type="SMART" id="SM00436">
    <property type="entry name" value="TOP1Bc"/>
    <property type="match status" value="1"/>
</dbReference>
<organism evidence="14 15">
    <name type="scientific">Dictyobacter aurantiacus</name>
    <dbReference type="NCBI Taxonomy" id="1936993"/>
    <lineage>
        <taxon>Bacteria</taxon>
        <taxon>Bacillati</taxon>
        <taxon>Chloroflexota</taxon>
        <taxon>Ktedonobacteria</taxon>
        <taxon>Ktedonobacterales</taxon>
        <taxon>Dictyobacteraceae</taxon>
        <taxon>Dictyobacter</taxon>
    </lineage>
</organism>
<dbReference type="PROSITE" id="PS00396">
    <property type="entry name" value="TOPO_IA_1"/>
    <property type="match status" value="1"/>
</dbReference>
<feature type="region of interest" description="Disordered" evidence="11">
    <location>
        <begin position="219"/>
        <end position="253"/>
    </location>
</feature>
<evidence type="ECO:0000256" key="5">
    <source>
        <dbReference type="ARBA" id="ARBA00022833"/>
    </source>
</evidence>
<dbReference type="SMART" id="SM00493">
    <property type="entry name" value="TOPRIM"/>
    <property type="match status" value="1"/>
</dbReference>
<dbReference type="InterPro" id="IPR013825">
    <property type="entry name" value="Topo_IA_cen_sub2"/>
</dbReference>
<feature type="compositionally biased region" description="Basic residues" evidence="11">
    <location>
        <begin position="734"/>
        <end position="747"/>
    </location>
</feature>
<evidence type="ECO:0000256" key="3">
    <source>
        <dbReference type="ARBA" id="ARBA00022723"/>
    </source>
</evidence>
<evidence type="ECO:0000256" key="1">
    <source>
        <dbReference type="ARBA" id="ARBA00000213"/>
    </source>
</evidence>
<dbReference type="InterPro" id="IPR023405">
    <property type="entry name" value="Topo_IA_core_domain"/>
</dbReference>
<dbReference type="Gene3D" id="1.10.460.10">
    <property type="entry name" value="Topoisomerase I, domain 2"/>
    <property type="match status" value="1"/>
</dbReference>
<dbReference type="CDD" id="cd03363">
    <property type="entry name" value="TOPRIM_TopoIA_TopoI"/>
    <property type="match status" value="1"/>
</dbReference>
<protein>
    <recommendedName>
        <fullName evidence="10">DNA topoisomerase 1</fullName>
        <ecNumber evidence="10">5.6.2.1</ecNumber>
    </recommendedName>
    <alternativeName>
        <fullName evidence="10">DNA topoisomerase I</fullName>
    </alternativeName>
</protein>
<evidence type="ECO:0000259" key="12">
    <source>
        <dbReference type="PROSITE" id="PS50880"/>
    </source>
</evidence>
<comment type="similarity">
    <text evidence="2 10">Belongs to the type IA topoisomerase family.</text>
</comment>
<evidence type="ECO:0000259" key="13">
    <source>
        <dbReference type="PROSITE" id="PS52039"/>
    </source>
</evidence>
<feature type="site" description="Interaction with DNA" evidence="10">
    <location>
        <position position="335"/>
    </location>
</feature>
<feature type="site" description="Interaction with DNA" evidence="10">
    <location>
        <position position="518"/>
    </location>
</feature>
<feature type="compositionally biased region" description="Polar residues" evidence="11">
    <location>
        <begin position="233"/>
        <end position="244"/>
    </location>
</feature>
<feature type="region of interest" description="Disordered" evidence="11">
    <location>
        <begin position="717"/>
        <end position="826"/>
    </location>
</feature>
<dbReference type="InterPro" id="IPR003602">
    <property type="entry name" value="Topo_IA_DNA-bd_dom"/>
</dbReference>
<dbReference type="InterPro" id="IPR006171">
    <property type="entry name" value="TOPRIM_dom"/>
</dbReference>
<dbReference type="GO" id="GO:0005694">
    <property type="term" value="C:chromosome"/>
    <property type="evidence" value="ECO:0007669"/>
    <property type="project" value="InterPro"/>
</dbReference>
<evidence type="ECO:0000256" key="9">
    <source>
        <dbReference type="ARBA" id="ARBA00023235"/>
    </source>
</evidence>
<evidence type="ECO:0000256" key="11">
    <source>
        <dbReference type="SAM" id="MobiDB-lite"/>
    </source>
</evidence>
<dbReference type="PRINTS" id="PR00417">
    <property type="entry name" value="PRTPISMRASEI"/>
</dbReference>
<dbReference type="GO" id="GO:0003917">
    <property type="term" value="F:DNA topoisomerase type I (single strand cut, ATP-independent) activity"/>
    <property type="evidence" value="ECO:0007669"/>
    <property type="project" value="UniProtKB-UniRule"/>
</dbReference>
<feature type="active site" description="O-(5'-phospho-DNA)-tyrosine intermediate" evidence="10">
    <location>
        <position position="333"/>
    </location>
</feature>
<keyword evidence="8 10" id="KW-0238">DNA-binding</keyword>
<evidence type="ECO:0000256" key="4">
    <source>
        <dbReference type="ARBA" id="ARBA00022771"/>
    </source>
</evidence>
<feature type="site" description="Interaction with DNA" evidence="10">
    <location>
        <position position="141"/>
    </location>
</feature>
<name>A0A401ZI01_9CHLR</name>
<comment type="caution">
    <text evidence="14">The sequence shown here is derived from an EMBL/GenBank/DDBJ whole genome shotgun (WGS) entry which is preliminary data.</text>
</comment>
<keyword evidence="15" id="KW-1185">Reference proteome</keyword>
<sequence length="826" mass="92317">MAKKLVIVESPAKAKTIEKFLGRDFEVRASMGHIIDLPKKGLGVNTRKDFAPKYEVIEKKDKLIDELKAASKRAEEVYLAPDPDREGEFIAWSLKNILELQNPRRAVFNEITKRAVQDAIRKPRQINEDLFNAQQARRVLDRLVGYKISPLLWRRIQSGTSAGRVQSVALRVICDREAEIRAFEPEEYWSIVATLSKQKQAERFEASLVSRLKDVDALNGDEASGDTEEPATAESNGANGSKQTKTGRGRIKISSKEEADAILTDLQDATYSVLKYDEREQRRQPPLPYTTSTLQQDASLRLYFKPKKTMSLAQQLYEGMELGARGHQGLITYMRTDSTRISDEAQGKVKEHIAQNFGDPYVGQGRVGKAKATTQDAHEAIRPTDVSLTPQIVKSHLSADQFKLYNLVWRRFVASFMTPAVFDTVRADIVARQYVFRATGSNLKFPGFYAVWSREEDEKLLPVMKVNEELTCYGLKPDQHFTQPPPRYSEASLIKELEELGIGRPSTYVPIISTIQDRGYVDQEQRRFVPTWLGETINEVMNKHFPEIVDTGFTADMERKLDDVEDGKRSWIEFLSTFYGAFKSTMEKAEAEMDRVQKPLEETDEQCPECGRNLVIRTGRFGRFISCSGFPECSYRRSVVNKTGALCPQCGGDLVERKTRQKKRIFYGCGNYPTCNFAIWERPVPDLCPNCGGLMVVPKGSQEPVCYNEVVLVQRGNEETPPQDGAAATSAGTGRKKATASTAKKKATSTTKKATATKRATATRRKTADVSENGNEKVASTSKTTRRATTSTSKGTTKATTKTPARRSTTTAKTAGTATGGTKATR</sequence>
<dbReference type="Pfam" id="PF01751">
    <property type="entry name" value="Toprim"/>
    <property type="match status" value="1"/>
</dbReference>
<dbReference type="Pfam" id="PF01131">
    <property type="entry name" value="Topoisom_bac"/>
    <property type="match status" value="1"/>
</dbReference>
<dbReference type="PANTHER" id="PTHR42785:SF1">
    <property type="entry name" value="DNA TOPOISOMERASE"/>
    <property type="match status" value="1"/>
</dbReference>
<dbReference type="AlphaFoldDB" id="A0A401ZI01"/>
<feature type="site" description="Interaction with DNA" evidence="10">
    <location>
        <position position="153"/>
    </location>
</feature>
<keyword evidence="5" id="KW-0862">Zinc</keyword>
<proteinExistence type="inferred from homology"/>
<feature type="domain" description="Toprim" evidence="12">
    <location>
        <begin position="3"/>
        <end position="113"/>
    </location>
</feature>